<dbReference type="SMART" id="SM00335">
    <property type="entry name" value="ANX"/>
    <property type="match status" value="3"/>
</dbReference>
<feature type="binding site" evidence="6">
    <location>
        <position position="26"/>
    </location>
    <ligand>
        <name>Ca(2+)</name>
        <dbReference type="ChEBI" id="CHEBI:29108"/>
        <label>1</label>
    </ligand>
</feature>
<dbReference type="EMBL" id="CM007649">
    <property type="protein sequence ID" value="ONM29858.1"/>
    <property type="molecule type" value="Genomic_DNA"/>
</dbReference>
<dbReference type="ExpressionAtlas" id="A0A1D6MKX0">
    <property type="expression patterns" value="baseline and differential"/>
</dbReference>
<dbReference type="InParanoid" id="A0A1D6MKX0"/>
<dbReference type="SMR" id="A0A1D6MKX0"/>
<keyword evidence="1 6" id="KW-0479">Metal-binding</keyword>
<gene>
    <name evidence="8" type="ORF">ZEAMMB73_Zm00001d039739</name>
</gene>
<dbReference type="InterPro" id="IPR037104">
    <property type="entry name" value="Annexin_sf"/>
</dbReference>
<dbReference type="OMA" id="DLMRIRT"/>
<evidence type="ECO:0000256" key="3">
    <source>
        <dbReference type="ARBA" id="ARBA00022837"/>
    </source>
</evidence>
<evidence type="ECO:0000313" key="8">
    <source>
        <dbReference type="EMBL" id="ONM29858.1"/>
    </source>
</evidence>
<name>A0A1D6MKX0_MAIZE</name>
<feature type="binding site" evidence="6">
    <location>
        <position position="331"/>
    </location>
    <ligand>
        <name>Ca(2+)</name>
        <dbReference type="ChEBI" id="CHEBI:29108"/>
        <label>1</label>
    </ligand>
</feature>
<evidence type="ECO:0000256" key="7">
    <source>
        <dbReference type="RuleBase" id="RU003540"/>
    </source>
</evidence>
<dbReference type="FunFam" id="1.10.220.10:FF:000006">
    <property type="entry name" value="Annexin"/>
    <property type="match status" value="1"/>
</dbReference>
<keyword evidence="5 7" id="KW-0111">Calcium/phospholipid-binding</keyword>
<dbReference type="Pfam" id="PF00191">
    <property type="entry name" value="Annexin"/>
    <property type="match status" value="3"/>
</dbReference>
<dbReference type="GO" id="GO:0006950">
    <property type="term" value="P:response to stress"/>
    <property type="evidence" value="ECO:0007669"/>
    <property type="project" value="UniProtKB-ARBA"/>
</dbReference>
<comment type="domain">
    <text evidence="7">A pair of annexin repeats may form one binding site for calcium and phospholipid.</text>
</comment>
<keyword evidence="4 7" id="KW-0041">Annexin</keyword>
<dbReference type="STRING" id="4577.A0A1D6MKX0"/>
<dbReference type="PANTHER" id="PTHR10502:SF193">
    <property type="entry name" value="ANNEXIN D8"/>
    <property type="match status" value="1"/>
</dbReference>
<dbReference type="PaxDb" id="4577-GRMZM2G031040_P01"/>
<evidence type="ECO:0000256" key="2">
    <source>
        <dbReference type="ARBA" id="ARBA00022737"/>
    </source>
</evidence>
<dbReference type="AlphaFoldDB" id="A0A1D6MKX0"/>
<feature type="binding site" evidence="6">
    <location>
        <position position="333"/>
    </location>
    <ligand>
        <name>Ca(2+)</name>
        <dbReference type="ChEBI" id="CHEBI:29108"/>
        <label>1</label>
    </ligand>
</feature>
<sequence>MATIAVPRVVPSPAEDAAALLKAFQGWGTDEQAVIGILAHRDATQREQIALEYEHKYGESLVQRLQSELTGDFEVPITVLSSSGIISFFFLTSPELTNLRVQRAVYHWMLGPAERQAVMANAATECLQEECAVIVEIACANSSAELVAVKKAYHALYRRSLEEDVAARATAGNLRSLLLALVSTYRYDGADSVDMELARSEAKAVHEAVRDGGGAGGHEELIRVVGTRSKAQLRATFGCFKDEHRRSVAKALPRGTDPTGYLRALRAAVRCVADPSKYFAKVLRSATRESAGTDEDSLARVVLLHAEKDDMGAICAAFLKRASCTLEQAVAKETSGDYRSFLLALLGS</sequence>
<accession>A0A1D6MKX0</accession>
<keyword evidence="2 7" id="KW-0677">Repeat</keyword>
<dbReference type="FunFam" id="1.10.220.10:FF:000009">
    <property type="entry name" value="Annexin"/>
    <property type="match status" value="1"/>
</dbReference>
<evidence type="ECO:0000256" key="4">
    <source>
        <dbReference type="ARBA" id="ARBA00023216"/>
    </source>
</evidence>
<dbReference type="InterPro" id="IPR001464">
    <property type="entry name" value="Annexin"/>
</dbReference>
<dbReference type="Gene3D" id="1.10.220.10">
    <property type="entry name" value="Annexin"/>
    <property type="match status" value="4"/>
</dbReference>
<dbReference type="PROSITE" id="PS51897">
    <property type="entry name" value="ANNEXIN_2"/>
    <property type="match status" value="4"/>
</dbReference>
<evidence type="ECO:0000256" key="5">
    <source>
        <dbReference type="ARBA" id="ARBA00023302"/>
    </source>
</evidence>
<dbReference type="InterPro" id="IPR018502">
    <property type="entry name" value="Annexin_repeat"/>
</dbReference>
<dbReference type="eggNOG" id="KOG0819">
    <property type="taxonomic scope" value="Eukaryota"/>
</dbReference>
<feature type="binding site" evidence="6">
    <location>
        <position position="334"/>
    </location>
    <ligand>
        <name>Ca(2+)</name>
        <dbReference type="ChEBI" id="CHEBI:29108"/>
        <label>1</label>
    </ligand>
</feature>
<feature type="binding site" evidence="6">
    <location>
        <position position="292"/>
    </location>
    <ligand>
        <name>Ca(2+)</name>
        <dbReference type="ChEBI" id="CHEBI:29108"/>
        <label>1</label>
    </ligand>
</feature>
<dbReference type="GO" id="GO:0005544">
    <property type="term" value="F:calcium-dependent phospholipid binding"/>
    <property type="evidence" value="ECO:0007669"/>
    <property type="project" value="UniProtKB-KW"/>
</dbReference>
<feature type="binding site" evidence="6">
    <location>
        <position position="28"/>
    </location>
    <ligand>
        <name>Ca(2+)</name>
        <dbReference type="ChEBI" id="CHEBI:29108"/>
        <label>1</label>
    </ligand>
</feature>
<reference evidence="8" key="1">
    <citation type="submission" date="2015-12" db="EMBL/GenBank/DDBJ databases">
        <title>Update maize B73 reference genome by single molecule sequencing technologies.</title>
        <authorList>
            <consortium name="Maize Genome Sequencing Project"/>
            <person name="Ware D."/>
        </authorList>
    </citation>
    <scope>NUCLEOTIDE SEQUENCE [LARGE SCALE GENOMIC DNA]</scope>
    <source>
        <tissue evidence="8">Seedling</tissue>
    </source>
</reference>
<dbReference type="PROSITE" id="PS00223">
    <property type="entry name" value="ANNEXIN_1"/>
    <property type="match status" value="1"/>
</dbReference>
<dbReference type="PRINTS" id="PR00196">
    <property type="entry name" value="ANNEXIN"/>
</dbReference>
<dbReference type="PANTHER" id="PTHR10502">
    <property type="entry name" value="ANNEXIN"/>
    <property type="match status" value="1"/>
</dbReference>
<evidence type="ECO:0000256" key="6">
    <source>
        <dbReference type="PIRSR" id="PIRSR609118-1"/>
    </source>
</evidence>
<proteinExistence type="inferred from homology"/>
<protein>
    <recommendedName>
        <fullName evidence="7">Annexin</fullName>
    </recommendedName>
</protein>
<comment type="similarity">
    <text evidence="7">Belongs to the annexin family.</text>
</comment>
<dbReference type="GO" id="GO:0005509">
    <property type="term" value="F:calcium ion binding"/>
    <property type="evidence" value="ECO:0007669"/>
    <property type="project" value="InterPro"/>
</dbReference>
<dbReference type="FunFam" id="1.10.220.10:FF:000008">
    <property type="entry name" value="Annexin"/>
    <property type="match status" value="1"/>
</dbReference>
<feature type="binding site" evidence="6">
    <location>
        <position position="68"/>
    </location>
    <ligand>
        <name>Ca(2+)</name>
        <dbReference type="ChEBI" id="CHEBI:29108"/>
        <label>1</label>
    </ligand>
</feature>
<dbReference type="FunFam" id="1.10.220.10:FF:000001">
    <property type="entry name" value="Annexin"/>
    <property type="match status" value="1"/>
</dbReference>
<feature type="binding site" evidence="6">
    <location>
        <position position="24"/>
    </location>
    <ligand>
        <name>Ca(2+)</name>
        <dbReference type="ChEBI" id="CHEBI:29108"/>
        <label>1</label>
    </ligand>
</feature>
<dbReference type="PRINTS" id="PR01814">
    <property type="entry name" value="ANNEXINPLANT"/>
</dbReference>
<evidence type="ECO:0000256" key="1">
    <source>
        <dbReference type="ARBA" id="ARBA00022723"/>
    </source>
</evidence>
<dbReference type="SUPFAM" id="SSF47874">
    <property type="entry name" value="Annexin"/>
    <property type="match status" value="1"/>
</dbReference>
<dbReference type="InterPro" id="IPR009118">
    <property type="entry name" value="AnnexinD_plant"/>
</dbReference>
<dbReference type="InterPro" id="IPR018252">
    <property type="entry name" value="Annexin_repeat_CS"/>
</dbReference>
<keyword evidence="3 6" id="KW-0106">Calcium</keyword>
<organism evidence="8">
    <name type="scientific">Zea mays</name>
    <name type="common">Maize</name>
    <dbReference type="NCBI Taxonomy" id="4577"/>
    <lineage>
        <taxon>Eukaryota</taxon>
        <taxon>Viridiplantae</taxon>
        <taxon>Streptophyta</taxon>
        <taxon>Embryophyta</taxon>
        <taxon>Tracheophyta</taxon>
        <taxon>Spermatophyta</taxon>
        <taxon>Magnoliopsida</taxon>
        <taxon>Liliopsida</taxon>
        <taxon>Poales</taxon>
        <taxon>Poaceae</taxon>
        <taxon>PACMAD clade</taxon>
        <taxon>Panicoideae</taxon>
        <taxon>Andropogonodae</taxon>
        <taxon>Andropogoneae</taxon>
        <taxon>Tripsacinae</taxon>
        <taxon>Zea</taxon>
    </lineage>
</organism>